<name>A0A7C4CDM2_UNCW3</name>
<proteinExistence type="predicted"/>
<dbReference type="EMBL" id="DSUT01000075">
    <property type="protein sequence ID" value="HGK28064.1"/>
    <property type="molecule type" value="Genomic_DNA"/>
</dbReference>
<comment type="caution">
    <text evidence="1">The sequence shown here is derived from an EMBL/GenBank/DDBJ whole genome shotgun (WGS) entry which is preliminary data.</text>
</comment>
<reference evidence="1" key="1">
    <citation type="journal article" date="2020" name="mSystems">
        <title>Genome- and Community-Level Interaction Insights into Carbon Utilization and Element Cycling Functions of Hydrothermarchaeota in Hydrothermal Sediment.</title>
        <authorList>
            <person name="Zhou Z."/>
            <person name="Liu Y."/>
            <person name="Xu W."/>
            <person name="Pan J."/>
            <person name="Luo Z.H."/>
            <person name="Li M."/>
        </authorList>
    </citation>
    <scope>NUCLEOTIDE SEQUENCE [LARGE SCALE GENOMIC DNA]</scope>
    <source>
        <strain evidence="1">SpSt-488</strain>
    </source>
</reference>
<accession>A0A7C4CDM2</accession>
<organism evidence="1">
    <name type="scientific">candidate division WOR-3 bacterium</name>
    <dbReference type="NCBI Taxonomy" id="2052148"/>
    <lineage>
        <taxon>Bacteria</taxon>
        <taxon>Bacteria division WOR-3</taxon>
    </lineage>
</organism>
<gene>
    <name evidence="1" type="ORF">ENS41_03840</name>
</gene>
<sequence>MDEKFSMVAFDNWLRANQQGLVPRWEYIPVSQQPPDFRLWIDDAAYAVEVTQVVHTVNLGGREVPEQGVMSAIGRFLDEIRQELAREGLPRGVYVIRTGPAIPGLKARGDDLKQRIVAYVRRTAGVQKSSSEVLVESDGEDETDITKVGTWADLLECVTSEGYTCATVVADVKRCVCERARVKAKSTEQSKDPVILLLLVADLRVEPQHLDEVVASLRGWTVLDKFEAVFLISRNGECRKLHAAASLRTCFSGGNT</sequence>
<dbReference type="AlphaFoldDB" id="A0A7C4CDM2"/>
<protein>
    <submittedName>
        <fullName evidence="1">Uncharacterized protein</fullName>
    </submittedName>
</protein>
<evidence type="ECO:0000313" key="1">
    <source>
        <dbReference type="EMBL" id="HGK28064.1"/>
    </source>
</evidence>